<dbReference type="EMBL" id="MWML01000526">
    <property type="protein sequence ID" value="TCG03089.1"/>
    <property type="molecule type" value="Genomic_DNA"/>
</dbReference>
<keyword evidence="2" id="KW-1185">Reference proteome</keyword>
<gene>
    <name evidence="1" type="ORF">BZM27_51070</name>
</gene>
<evidence type="ECO:0000313" key="2">
    <source>
        <dbReference type="Proteomes" id="UP000294200"/>
    </source>
</evidence>
<organism evidence="1 2">
    <name type="scientific">Paraburkholderia steynii</name>
    <dbReference type="NCBI Taxonomy" id="1245441"/>
    <lineage>
        <taxon>Bacteria</taxon>
        <taxon>Pseudomonadati</taxon>
        <taxon>Pseudomonadota</taxon>
        <taxon>Betaproteobacteria</taxon>
        <taxon>Burkholderiales</taxon>
        <taxon>Burkholderiaceae</taxon>
        <taxon>Paraburkholderia</taxon>
    </lineage>
</organism>
<dbReference type="AlphaFoldDB" id="A0A4R0X8U7"/>
<comment type="caution">
    <text evidence="1">The sequence shown here is derived from an EMBL/GenBank/DDBJ whole genome shotgun (WGS) entry which is preliminary data.</text>
</comment>
<sequence length="96" mass="11436">MESQIHYQVNVCGGDFQHVRECFQQWKKEPLVYRKDRRMFEGQNEVRILSDHTFPDPEQARNALEQACRPHDLYALAAEVHDDSRNLWIVMAAYEE</sequence>
<dbReference type="Proteomes" id="UP000294200">
    <property type="component" value="Unassembled WGS sequence"/>
</dbReference>
<accession>A0A4R0X8U7</accession>
<evidence type="ECO:0000313" key="1">
    <source>
        <dbReference type="EMBL" id="TCG03089.1"/>
    </source>
</evidence>
<reference evidence="1 2" key="1">
    <citation type="submission" date="2017-02" db="EMBL/GenBank/DDBJ databases">
        <title>Paraburkholderia sophoroidis sp. nov. and Paraburkholderia steynii sp. nov. rhizobial symbionts of the fynbos legume Hypocalyptus sophoroides.</title>
        <authorList>
            <person name="Steenkamp E.T."/>
            <person name="Beukes C.W."/>
            <person name="Van Zyl E."/>
            <person name="Avontuur J."/>
            <person name="Chan W.Y."/>
            <person name="Hassen A."/>
            <person name="Palmer M."/>
            <person name="Mthombeni L."/>
            <person name="Phalane F."/>
            <person name="Sereme K."/>
            <person name="Venter S.N."/>
        </authorList>
    </citation>
    <scope>NUCLEOTIDE SEQUENCE [LARGE SCALE GENOMIC DNA]</scope>
    <source>
        <strain evidence="1 2">HC1.1ba</strain>
    </source>
</reference>
<proteinExistence type="predicted"/>
<name>A0A4R0X8U7_9BURK</name>
<protein>
    <submittedName>
        <fullName evidence="1">Uncharacterized protein</fullName>
    </submittedName>
</protein>